<dbReference type="EMBL" id="LGTC01000001">
    <property type="protein sequence ID" value="KNY29549.1"/>
    <property type="molecule type" value="Genomic_DNA"/>
</dbReference>
<dbReference type="STRING" id="398512.Bccel_4823"/>
<dbReference type="PROSITE" id="PS51198">
    <property type="entry name" value="UVRD_HELICASE_ATP_BIND"/>
    <property type="match status" value="1"/>
</dbReference>
<evidence type="ECO:0000256" key="5">
    <source>
        <dbReference type="PROSITE-ProRule" id="PRU00560"/>
    </source>
</evidence>
<gene>
    <name evidence="7" type="ORF">Bccel_4823</name>
</gene>
<dbReference type="Pfam" id="PF13538">
    <property type="entry name" value="UvrD_C_2"/>
    <property type="match status" value="1"/>
</dbReference>
<evidence type="ECO:0000259" key="6">
    <source>
        <dbReference type="PROSITE" id="PS51198"/>
    </source>
</evidence>
<evidence type="ECO:0000256" key="2">
    <source>
        <dbReference type="ARBA" id="ARBA00022801"/>
    </source>
</evidence>
<evidence type="ECO:0000256" key="3">
    <source>
        <dbReference type="ARBA" id="ARBA00022806"/>
    </source>
</evidence>
<dbReference type="InterPro" id="IPR048228">
    <property type="entry name" value="HelD_bacillota"/>
</dbReference>
<dbReference type="GO" id="GO:0005829">
    <property type="term" value="C:cytosol"/>
    <property type="evidence" value="ECO:0007669"/>
    <property type="project" value="TreeGrafter"/>
</dbReference>
<accession>A0A0L6JUZ7</accession>
<dbReference type="SUPFAM" id="SSF52540">
    <property type="entry name" value="P-loop containing nucleoside triphosphate hydrolases"/>
    <property type="match status" value="1"/>
</dbReference>
<dbReference type="GO" id="GO:0005524">
    <property type="term" value="F:ATP binding"/>
    <property type="evidence" value="ECO:0007669"/>
    <property type="project" value="UniProtKB-UniRule"/>
</dbReference>
<name>A0A0L6JUZ7_9FIRM</name>
<evidence type="ECO:0000256" key="1">
    <source>
        <dbReference type="ARBA" id="ARBA00022741"/>
    </source>
</evidence>
<dbReference type="PANTHER" id="PTHR11070">
    <property type="entry name" value="UVRD / RECB / PCRA DNA HELICASE FAMILY MEMBER"/>
    <property type="match status" value="1"/>
</dbReference>
<dbReference type="OrthoDB" id="9787585at2"/>
<protein>
    <recommendedName>
        <fullName evidence="6">UvrD-like helicase ATP-binding domain-containing protein</fullName>
    </recommendedName>
</protein>
<dbReference type="GO" id="GO:0043138">
    <property type="term" value="F:3'-5' DNA helicase activity"/>
    <property type="evidence" value="ECO:0007669"/>
    <property type="project" value="UniProtKB-EC"/>
</dbReference>
<dbReference type="InterPro" id="IPR014016">
    <property type="entry name" value="UvrD-like_ATP-bd"/>
</dbReference>
<evidence type="ECO:0000313" key="7">
    <source>
        <dbReference type="EMBL" id="KNY29549.1"/>
    </source>
</evidence>
<dbReference type="Gene3D" id="3.40.50.300">
    <property type="entry name" value="P-loop containing nucleotide triphosphate hydrolases"/>
    <property type="match status" value="3"/>
</dbReference>
<feature type="domain" description="UvrD-like helicase ATP-binding" evidence="6">
    <location>
        <begin position="196"/>
        <end position="605"/>
    </location>
</feature>
<dbReference type="InterPro" id="IPR000212">
    <property type="entry name" value="DNA_helicase_UvrD/REP"/>
</dbReference>
<feature type="binding site" evidence="5">
    <location>
        <begin position="217"/>
        <end position="224"/>
    </location>
    <ligand>
        <name>ATP</name>
        <dbReference type="ChEBI" id="CHEBI:30616"/>
    </ligand>
</feature>
<dbReference type="PATRIC" id="fig|398512.5.peg.5054"/>
<keyword evidence="1 5" id="KW-0547">Nucleotide-binding</keyword>
<dbReference type="RefSeq" id="WP_036935373.1">
    <property type="nucleotide sequence ID" value="NZ_JQKC01000001.1"/>
</dbReference>
<dbReference type="NCBIfam" id="NF041464">
    <property type="entry name" value="HelD_BACSU"/>
    <property type="match status" value="1"/>
</dbReference>
<dbReference type="eggNOG" id="COG3973">
    <property type="taxonomic scope" value="Bacteria"/>
</dbReference>
<dbReference type="GO" id="GO:0016887">
    <property type="term" value="F:ATP hydrolysis activity"/>
    <property type="evidence" value="ECO:0007669"/>
    <property type="project" value="RHEA"/>
</dbReference>
<sequence>MPAANHPDYKAELERCRYTLDYVNKTLDATLNRKKKLDNDVEQLKRHQSGDSSQSYVELMINSLLQGSMELKLRNLYTATGKPYFARVDFTEEGKSTKENLYIGKMSLMRDEDQEVIIVDWRAPVANLYYEERLGDAHYVCPDGNINGSLTLKRQFSIEEGELREIFDIDITTNDDFLQSYLGASADNRLKEIVSTIQVEQNRIIRADIWKPMIVQGAAGSGKTTIALHRIAYLLYTHEKTLKPESFMIIAPNKLFLNYISEVLPELGVERVSQTTFESFAMNLLGKKFKVRDGNEKLISFIEDKKGTDIKKGIDNNDRMLLYKATVLKTSMAFKTIMERYVEYVETVFLPKEDFKIEGIVVYPYDEINRLFLRDYKRWPLVKRIDEIKKHLNTRLKVMKEKIINALHTKSDMEVERLKLTMEPGEDRQKLIIEAIDTRNERISRVEANSKKAVSEYVKRISKFSPWEYYNELMDNEDLLQKLSEGLAEREIVSYLRKYSAEIIHSGFIEIEDFAPLIYLKFLIHGIDEKIPVRQIVIDEVQDFSVFQLYALKMIIKDSSFTLLGDLCQGIHSYRGIKNWKEVKEEVYRDKKPEYLTLQQSYRTSIEIMDAANKVISLLDDDEIILARPVFRHGDPVRLIRSESLKEMAQAMADSIEELKNKGVNSIAVICKTLDQCKEIQGFMKKSVPELQLITGKEDKYQGGMVIVPSYLSKGLEFDAVLIAGGENYSDGELDIKLLYVAMTRALHKMDIYYTGELTKVLESVYG</sequence>
<proteinExistence type="predicted"/>
<keyword evidence="2 5" id="KW-0378">Hydrolase</keyword>
<organism evidence="7 8">
    <name type="scientific">Pseudobacteroides cellulosolvens ATCC 35603 = DSM 2933</name>
    <dbReference type="NCBI Taxonomy" id="398512"/>
    <lineage>
        <taxon>Bacteria</taxon>
        <taxon>Bacillati</taxon>
        <taxon>Bacillota</taxon>
        <taxon>Clostridia</taxon>
        <taxon>Eubacteriales</taxon>
        <taxon>Oscillospiraceae</taxon>
        <taxon>Pseudobacteroides</taxon>
    </lineage>
</organism>
<dbReference type="GO" id="GO:0000725">
    <property type="term" value="P:recombinational repair"/>
    <property type="evidence" value="ECO:0007669"/>
    <property type="project" value="TreeGrafter"/>
</dbReference>
<evidence type="ECO:0000256" key="4">
    <source>
        <dbReference type="ARBA" id="ARBA00022840"/>
    </source>
</evidence>
<dbReference type="Pfam" id="PF00580">
    <property type="entry name" value="UvrD-helicase"/>
    <property type="match status" value="1"/>
</dbReference>
<dbReference type="InterPro" id="IPR027785">
    <property type="entry name" value="UvrD-like_helicase_C"/>
</dbReference>
<dbReference type="Proteomes" id="UP000036923">
    <property type="component" value="Unassembled WGS sequence"/>
</dbReference>
<dbReference type="GO" id="GO:0003677">
    <property type="term" value="F:DNA binding"/>
    <property type="evidence" value="ECO:0007669"/>
    <property type="project" value="InterPro"/>
</dbReference>
<reference evidence="8" key="1">
    <citation type="submission" date="2015-07" db="EMBL/GenBank/DDBJ databases">
        <title>Near-Complete Genome Sequence of the Cellulolytic Bacterium Bacteroides (Pseudobacteroides) cellulosolvens ATCC 35603.</title>
        <authorList>
            <person name="Dassa B."/>
            <person name="Utturkar S.M."/>
            <person name="Klingeman D.M."/>
            <person name="Hurt R.A."/>
            <person name="Keller M."/>
            <person name="Xu J."/>
            <person name="Reddy Y.H.K."/>
            <person name="Borovok I."/>
            <person name="Grinberg I.R."/>
            <person name="Lamed R."/>
            <person name="Zhivin O."/>
            <person name="Bayer E.A."/>
            <person name="Brown S.D."/>
        </authorList>
    </citation>
    <scope>NUCLEOTIDE SEQUENCE [LARGE SCALE GENOMIC DNA]</scope>
    <source>
        <strain evidence="8">DSM 2933</strain>
    </source>
</reference>
<dbReference type="PANTHER" id="PTHR11070:SF17">
    <property type="entry name" value="DNA HELICASE IV"/>
    <property type="match status" value="1"/>
</dbReference>
<dbReference type="AlphaFoldDB" id="A0A0L6JUZ7"/>
<keyword evidence="8" id="KW-1185">Reference proteome</keyword>
<keyword evidence="4 5" id="KW-0067">ATP-binding</keyword>
<comment type="caution">
    <text evidence="7">The sequence shown here is derived from an EMBL/GenBank/DDBJ whole genome shotgun (WGS) entry which is preliminary data.</text>
</comment>
<keyword evidence="3 5" id="KW-0347">Helicase</keyword>
<evidence type="ECO:0000313" key="8">
    <source>
        <dbReference type="Proteomes" id="UP000036923"/>
    </source>
</evidence>
<dbReference type="InterPro" id="IPR027417">
    <property type="entry name" value="P-loop_NTPase"/>
</dbReference>